<dbReference type="InterPro" id="IPR010239">
    <property type="entry name" value="CHP02001"/>
</dbReference>
<gene>
    <name evidence="2" type="ORF">GEV02_04870</name>
</gene>
<evidence type="ECO:0000256" key="1">
    <source>
        <dbReference type="SAM" id="SignalP"/>
    </source>
</evidence>
<sequence length="261" mass="27934">MKHAFCISVASVLALAAAAPAVAQTSAEPAPAASPFTANVTLASQYISRGFRQTWGKPALQGGFDYAGPNGFSAGTWLSNVSNRFVENGSLEWDLYGAYTGAAGDVGYSAGFYYYKYPGAEIHATHTTYDYGELALGLTYKFAYAKYNYTFTKEFFGIENARGTGYLDLGANVELGDGYTLNLHFGHGRVANNSMWSWRDYKAGVTKVLAPGWAVSAAYTKAHGKTNAYDNYTLGIPNSAGVIETSNPADGTLVLALTRTF</sequence>
<dbReference type="NCBIfam" id="TIGR02001">
    <property type="entry name" value="gcw_chp"/>
    <property type="match status" value="1"/>
</dbReference>
<dbReference type="Pfam" id="PF09694">
    <property type="entry name" value="Gcw_chp"/>
    <property type="match status" value="1"/>
</dbReference>
<feature type="chain" id="PRO_5025464525" evidence="1">
    <location>
        <begin position="24"/>
        <end position="261"/>
    </location>
</feature>
<name>A0A6A7MXI9_9BURK</name>
<dbReference type="Proteomes" id="UP000440498">
    <property type="component" value="Unassembled WGS sequence"/>
</dbReference>
<proteinExistence type="predicted"/>
<reference evidence="2 3" key="1">
    <citation type="submission" date="2019-10" db="EMBL/GenBank/DDBJ databases">
        <title>Two novel species isolated from a subtropical stream in China.</title>
        <authorList>
            <person name="Lu H."/>
        </authorList>
    </citation>
    <scope>NUCLEOTIDE SEQUENCE [LARGE SCALE GENOMIC DNA]</scope>
    <source>
        <strain evidence="2 3">FT29W</strain>
    </source>
</reference>
<dbReference type="AlphaFoldDB" id="A0A6A7MXI9"/>
<dbReference type="EMBL" id="WHUG01000002">
    <property type="protein sequence ID" value="MQA37473.1"/>
    <property type="molecule type" value="Genomic_DNA"/>
</dbReference>
<keyword evidence="3" id="KW-1185">Reference proteome</keyword>
<evidence type="ECO:0000313" key="2">
    <source>
        <dbReference type="EMBL" id="MQA37473.1"/>
    </source>
</evidence>
<feature type="signal peptide" evidence="1">
    <location>
        <begin position="1"/>
        <end position="23"/>
    </location>
</feature>
<comment type="caution">
    <text evidence="2">The sequence shown here is derived from an EMBL/GenBank/DDBJ whole genome shotgun (WGS) entry which is preliminary data.</text>
</comment>
<protein>
    <submittedName>
        <fullName evidence="2">Choline dehydrogenase</fullName>
    </submittedName>
</protein>
<accession>A0A6A7MXI9</accession>
<organism evidence="2 3">
    <name type="scientific">Rugamonas aquatica</name>
    <dbReference type="NCBI Taxonomy" id="2743357"/>
    <lineage>
        <taxon>Bacteria</taxon>
        <taxon>Pseudomonadati</taxon>
        <taxon>Pseudomonadota</taxon>
        <taxon>Betaproteobacteria</taxon>
        <taxon>Burkholderiales</taxon>
        <taxon>Oxalobacteraceae</taxon>
        <taxon>Telluria group</taxon>
        <taxon>Rugamonas</taxon>
    </lineage>
</organism>
<keyword evidence="1" id="KW-0732">Signal</keyword>
<evidence type="ECO:0000313" key="3">
    <source>
        <dbReference type="Proteomes" id="UP000440498"/>
    </source>
</evidence>